<name>A0A9N7Z5U1_PLEPL</name>
<evidence type="ECO:0000313" key="2">
    <source>
        <dbReference type="EMBL" id="CAB1451366.1"/>
    </source>
</evidence>
<protein>
    <submittedName>
        <fullName evidence="2">Uncharacterized protein</fullName>
    </submittedName>
</protein>
<reference evidence="2" key="1">
    <citation type="submission" date="2020-03" db="EMBL/GenBank/DDBJ databases">
        <authorList>
            <person name="Weist P."/>
        </authorList>
    </citation>
    <scope>NUCLEOTIDE SEQUENCE</scope>
</reference>
<keyword evidence="3" id="KW-1185">Reference proteome</keyword>
<dbReference type="Proteomes" id="UP001153269">
    <property type="component" value="Unassembled WGS sequence"/>
</dbReference>
<accession>A0A9N7Z5U1</accession>
<sequence length="270" mass="28994">MKEVGRGLKRLGRNIRSVENDDAGVFFSNPERLAKSTCGLQLMLWKENLSTERGFGERRGAQNRSDCYGALASEGQSSSESPCRPPEVDHKHLSTSAYAGKTLQGLTLGSSVETTQPSAAQHLTDITEALFVSATGLDYTVQVGTLRRPRKATAPGSLVSGGGVEREAFAGQSRKVPGLNPGSAMVSFCVALCMVALRLGGGFLRILQLPPSVQRRADWAYVYRDRPPRGRRITKVNDNGSVILWVSIAIAQPSEATGGRCHRGVLLGPD</sequence>
<feature type="region of interest" description="Disordered" evidence="1">
    <location>
        <begin position="71"/>
        <end position="90"/>
    </location>
</feature>
<evidence type="ECO:0000313" key="3">
    <source>
        <dbReference type="Proteomes" id="UP001153269"/>
    </source>
</evidence>
<comment type="caution">
    <text evidence="2">The sequence shown here is derived from an EMBL/GenBank/DDBJ whole genome shotgun (WGS) entry which is preliminary data.</text>
</comment>
<dbReference type="EMBL" id="CADEAL010004087">
    <property type="protein sequence ID" value="CAB1451366.1"/>
    <property type="molecule type" value="Genomic_DNA"/>
</dbReference>
<organism evidence="2 3">
    <name type="scientific">Pleuronectes platessa</name>
    <name type="common">European plaice</name>
    <dbReference type="NCBI Taxonomy" id="8262"/>
    <lineage>
        <taxon>Eukaryota</taxon>
        <taxon>Metazoa</taxon>
        <taxon>Chordata</taxon>
        <taxon>Craniata</taxon>
        <taxon>Vertebrata</taxon>
        <taxon>Euteleostomi</taxon>
        <taxon>Actinopterygii</taxon>
        <taxon>Neopterygii</taxon>
        <taxon>Teleostei</taxon>
        <taxon>Neoteleostei</taxon>
        <taxon>Acanthomorphata</taxon>
        <taxon>Carangaria</taxon>
        <taxon>Pleuronectiformes</taxon>
        <taxon>Pleuronectoidei</taxon>
        <taxon>Pleuronectidae</taxon>
        <taxon>Pleuronectes</taxon>
    </lineage>
</organism>
<evidence type="ECO:0000256" key="1">
    <source>
        <dbReference type="SAM" id="MobiDB-lite"/>
    </source>
</evidence>
<dbReference type="AlphaFoldDB" id="A0A9N7Z5U1"/>
<proteinExistence type="predicted"/>
<gene>
    <name evidence="2" type="ORF">PLEPLA_LOCUS39059</name>
</gene>